<protein>
    <submittedName>
        <fullName evidence="2">Antibiotic biosynthesis monooxygenase</fullName>
    </submittedName>
</protein>
<reference evidence="2 3" key="1">
    <citation type="submission" date="2016-10" db="EMBL/GenBank/DDBJ databases">
        <authorList>
            <person name="de Groot N.N."/>
        </authorList>
    </citation>
    <scope>NUCLEOTIDE SEQUENCE [LARGE SCALE GENOMIC DNA]</scope>
    <source>
        <strain evidence="2 3">DSM 22012</strain>
    </source>
</reference>
<dbReference type="OrthoDB" id="4463721at2"/>
<dbReference type="InterPro" id="IPR007138">
    <property type="entry name" value="ABM_dom"/>
</dbReference>
<organism evidence="2 3">
    <name type="scientific">Marinobacterium lutimaris</name>
    <dbReference type="NCBI Taxonomy" id="568106"/>
    <lineage>
        <taxon>Bacteria</taxon>
        <taxon>Pseudomonadati</taxon>
        <taxon>Pseudomonadota</taxon>
        <taxon>Gammaproteobacteria</taxon>
        <taxon>Oceanospirillales</taxon>
        <taxon>Oceanospirillaceae</taxon>
        <taxon>Marinobacterium</taxon>
    </lineage>
</organism>
<dbReference type="GO" id="GO:0004497">
    <property type="term" value="F:monooxygenase activity"/>
    <property type="evidence" value="ECO:0007669"/>
    <property type="project" value="UniProtKB-KW"/>
</dbReference>
<feature type="domain" description="ABM" evidence="1">
    <location>
        <begin position="2"/>
        <end position="91"/>
    </location>
</feature>
<proteinExistence type="predicted"/>
<sequence length="93" mass="11231">MIRVMIERQIAEDLGVHYDHLSRELLQKAMHSHGFISGEVLHDMDDPNHRLVMATYRTINDWQTWYTSHERREMLETLTPLLERDEKITVYEH</sequence>
<dbReference type="Gene3D" id="3.30.70.100">
    <property type="match status" value="1"/>
</dbReference>
<evidence type="ECO:0000313" key="2">
    <source>
        <dbReference type="EMBL" id="SEF75665.1"/>
    </source>
</evidence>
<dbReference type="Pfam" id="PF03992">
    <property type="entry name" value="ABM"/>
    <property type="match status" value="1"/>
</dbReference>
<dbReference type="Proteomes" id="UP000236745">
    <property type="component" value="Unassembled WGS sequence"/>
</dbReference>
<keyword evidence="2" id="KW-0503">Monooxygenase</keyword>
<name>A0A1H5UKV8_9GAMM</name>
<evidence type="ECO:0000259" key="1">
    <source>
        <dbReference type="PROSITE" id="PS51725"/>
    </source>
</evidence>
<dbReference type="SUPFAM" id="SSF54909">
    <property type="entry name" value="Dimeric alpha+beta barrel"/>
    <property type="match status" value="1"/>
</dbReference>
<keyword evidence="3" id="KW-1185">Reference proteome</keyword>
<gene>
    <name evidence="2" type="ORF">SAMN05444390_101419</name>
</gene>
<dbReference type="AlphaFoldDB" id="A0A1H5UKV8"/>
<accession>A0A1H5UKV8</accession>
<keyword evidence="2" id="KW-0560">Oxidoreductase</keyword>
<dbReference type="RefSeq" id="WP_104001414.1">
    <property type="nucleotide sequence ID" value="NZ_FNVQ01000001.1"/>
</dbReference>
<dbReference type="EMBL" id="FNVQ01000001">
    <property type="protein sequence ID" value="SEF75665.1"/>
    <property type="molecule type" value="Genomic_DNA"/>
</dbReference>
<evidence type="ECO:0000313" key="3">
    <source>
        <dbReference type="Proteomes" id="UP000236745"/>
    </source>
</evidence>
<dbReference type="InterPro" id="IPR011008">
    <property type="entry name" value="Dimeric_a/b-barrel"/>
</dbReference>
<dbReference type="PROSITE" id="PS51725">
    <property type="entry name" value="ABM"/>
    <property type="match status" value="1"/>
</dbReference>